<evidence type="ECO:0000256" key="1">
    <source>
        <dbReference type="PROSITE-ProRule" id="PRU00023"/>
    </source>
</evidence>
<dbReference type="Gene3D" id="1.25.40.20">
    <property type="entry name" value="Ankyrin repeat-containing domain"/>
    <property type="match status" value="2"/>
</dbReference>
<dbReference type="PANTHER" id="PTHR24121">
    <property type="entry name" value="NO MECHANORECEPTOR POTENTIAL C, ISOFORM D-RELATED"/>
    <property type="match status" value="1"/>
</dbReference>
<keyword evidence="1" id="KW-0040">ANK repeat</keyword>
<dbReference type="SMART" id="SM00248">
    <property type="entry name" value="ANK"/>
    <property type="match status" value="4"/>
</dbReference>
<gene>
    <name evidence="2" type="ORF">EUGRSUZ_D01277</name>
</gene>
<dbReference type="STRING" id="71139.A0A059CFK5"/>
<dbReference type="Gramene" id="KCW76921">
    <property type="protein sequence ID" value="KCW76921"/>
    <property type="gene ID" value="EUGRSUZ_D01277"/>
</dbReference>
<proteinExistence type="predicted"/>
<dbReference type="InParanoid" id="A0A059CFK5"/>
<feature type="repeat" description="ANK" evidence="1">
    <location>
        <begin position="118"/>
        <end position="150"/>
    </location>
</feature>
<dbReference type="EMBL" id="KK198756">
    <property type="protein sequence ID" value="KCW76921.1"/>
    <property type="molecule type" value="Genomic_DNA"/>
</dbReference>
<dbReference type="OMA" id="HILARNC"/>
<dbReference type="eggNOG" id="KOG0504">
    <property type="taxonomic scope" value="Eukaryota"/>
</dbReference>
<dbReference type="PROSITE" id="PS50088">
    <property type="entry name" value="ANK_REPEAT"/>
    <property type="match status" value="1"/>
</dbReference>
<name>A0A059CFK5_EUCGR</name>
<sequence>MHPEVYKAVKLGDFDSLKKTISGEDLFQQTSPKKNNILHIAAQHKQVYFIEQLLQCPSGPSLLWECNHKEDFPLHIAAKVGSCKTVQVFIDLVKSLDWVVEDGQVDACKDLLRKPNLHKDTALHYAIRGGHDEMVKLLIDKDPQLCNITNSRDESPLYLAAHQRLSITIKLILDAFPLSSSHKGPKGLTALHAAVHYSLPSKYHKILNQRNKF</sequence>
<organism evidence="2">
    <name type="scientific">Eucalyptus grandis</name>
    <name type="common">Flooded gum</name>
    <dbReference type="NCBI Taxonomy" id="71139"/>
    <lineage>
        <taxon>Eukaryota</taxon>
        <taxon>Viridiplantae</taxon>
        <taxon>Streptophyta</taxon>
        <taxon>Embryophyta</taxon>
        <taxon>Tracheophyta</taxon>
        <taxon>Spermatophyta</taxon>
        <taxon>Magnoliopsida</taxon>
        <taxon>eudicotyledons</taxon>
        <taxon>Gunneridae</taxon>
        <taxon>Pentapetalae</taxon>
        <taxon>rosids</taxon>
        <taxon>malvids</taxon>
        <taxon>Myrtales</taxon>
        <taxon>Myrtaceae</taxon>
        <taxon>Myrtoideae</taxon>
        <taxon>Eucalypteae</taxon>
        <taxon>Eucalyptus</taxon>
    </lineage>
</organism>
<dbReference type="AlphaFoldDB" id="A0A059CFK5"/>
<accession>A0A059CFK5</accession>
<protein>
    <submittedName>
        <fullName evidence="2">Uncharacterized protein</fullName>
    </submittedName>
</protein>
<dbReference type="PROSITE" id="PS50297">
    <property type="entry name" value="ANK_REP_REGION"/>
    <property type="match status" value="1"/>
</dbReference>
<dbReference type="PANTHER" id="PTHR24121:SF22">
    <property type="entry name" value="PROTEIN ACCELERATED CELL DEATH 6-LIKE"/>
    <property type="match status" value="1"/>
</dbReference>
<evidence type="ECO:0000313" key="2">
    <source>
        <dbReference type="EMBL" id="KCW76921.1"/>
    </source>
</evidence>
<reference evidence="2" key="1">
    <citation type="submission" date="2013-07" db="EMBL/GenBank/DDBJ databases">
        <title>The genome of Eucalyptus grandis.</title>
        <authorList>
            <person name="Schmutz J."/>
            <person name="Hayes R."/>
            <person name="Myburg A."/>
            <person name="Tuskan G."/>
            <person name="Grattapaglia D."/>
            <person name="Rokhsar D.S."/>
        </authorList>
    </citation>
    <scope>NUCLEOTIDE SEQUENCE</scope>
    <source>
        <tissue evidence="2">Leaf extractions</tissue>
    </source>
</reference>
<dbReference type="SUPFAM" id="SSF48403">
    <property type="entry name" value="Ankyrin repeat"/>
    <property type="match status" value="1"/>
</dbReference>
<dbReference type="Pfam" id="PF12796">
    <property type="entry name" value="Ank_2"/>
    <property type="match status" value="2"/>
</dbReference>
<dbReference type="InterPro" id="IPR036770">
    <property type="entry name" value="Ankyrin_rpt-contain_sf"/>
</dbReference>
<dbReference type="InterPro" id="IPR002110">
    <property type="entry name" value="Ankyrin_rpt"/>
</dbReference>